<keyword evidence="2" id="KW-1185">Reference proteome</keyword>
<gene>
    <name evidence="1" type="ORF">QYF61_006132</name>
</gene>
<sequence length="117" mass="13618">MVQVSEHLTYKERLRELGLFSLKKRRFKGILSIKVDGAILQCLRCPRWCPVTQQKEMTEIEIEEIPFKCKRKHFYWRQGQTLEQVTQRVCGVSILGGIQNLNGHSPEQTPLADAQSY</sequence>
<organism evidence="1 2">
    <name type="scientific">Mycteria americana</name>
    <name type="common">Wood stork</name>
    <dbReference type="NCBI Taxonomy" id="33587"/>
    <lineage>
        <taxon>Eukaryota</taxon>
        <taxon>Metazoa</taxon>
        <taxon>Chordata</taxon>
        <taxon>Craniata</taxon>
        <taxon>Vertebrata</taxon>
        <taxon>Euteleostomi</taxon>
        <taxon>Archelosauria</taxon>
        <taxon>Archosauria</taxon>
        <taxon>Dinosauria</taxon>
        <taxon>Saurischia</taxon>
        <taxon>Theropoda</taxon>
        <taxon>Coelurosauria</taxon>
        <taxon>Aves</taxon>
        <taxon>Neognathae</taxon>
        <taxon>Neoaves</taxon>
        <taxon>Aequornithes</taxon>
        <taxon>Ciconiiformes</taxon>
        <taxon>Ciconiidae</taxon>
        <taxon>Mycteria</taxon>
    </lineage>
</organism>
<name>A0AAN7SFJ8_MYCAM</name>
<evidence type="ECO:0000313" key="2">
    <source>
        <dbReference type="Proteomes" id="UP001333110"/>
    </source>
</evidence>
<dbReference type="AlphaFoldDB" id="A0AAN7SFJ8"/>
<protein>
    <submittedName>
        <fullName evidence="1">Uncharacterized protein</fullName>
    </submittedName>
</protein>
<proteinExistence type="predicted"/>
<reference evidence="1 2" key="1">
    <citation type="journal article" date="2023" name="J. Hered.">
        <title>Chromosome-level genome of the wood stork (Mycteria americana) provides insight into avian chromosome evolution.</title>
        <authorList>
            <person name="Flamio R. Jr."/>
            <person name="Ramstad K.M."/>
        </authorList>
    </citation>
    <scope>NUCLEOTIDE SEQUENCE [LARGE SCALE GENOMIC DNA]</scope>
    <source>
        <strain evidence="1">JAX WOST 10</strain>
    </source>
</reference>
<comment type="caution">
    <text evidence="1">The sequence shown here is derived from an EMBL/GenBank/DDBJ whole genome shotgun (WGS) entry which is preliminary data.</text>
</comment>
<dbReference type="Proteomes" id="UP001333110">
    <property type="component" value="Unassembled WGS sequence"/>
</dbReference>
<evidence type="ECO:0000313" key="1">
    <source>
        <dbReference type="EMBL" id="KAK4826188.1"/>
    </source>
</evidence>
<accession>A0AAN7SFJ8</accession>
<dbReference type="EMBL" id="JAUNZN010000002">
    <property type="protein sequence ID" value="KAK4826188.1"/>
    <property type="molecule type" value="Genomic_DNA"/>
</dbReference>